<name>A0A2N3NLJ1_9PEZI</name>
<feature type="region of interest" description="Disordered" evidence="5">
    <location>
        <begin position="1"/>
        <end position="22"/>
    </location>
</feature>
<dbReference type="InterPro" id="IPR020568">
    <property type="entry name" value="Ribosomal_Su5_D2-typ_SF"/>
</dbReference>
<evidence type="ECO:0000256" key="3">
    <source>
        <dbReference type="ARBA" id="ARBA00023274"/>
    </source>
</evidence>
<dbReference type="GO" id="GO:0006412">
    <property type="term" value="P:translation"/>
    <property type="evidence" value="ECO:0007669"/>
    <property type="project" value="InterPro"/>
</dbReference>
<evidence type="ECO:0008006" key="8">
    <source>
        <dbReference type="Google" id="ProtNLM"/>
    </source>
</evidence>
<gene>
    <name evidence="6" type="ORF">jhhlp_000068</name>
</gene>
<dbReference type="GO" id="GO:0003723">
    <property type="term" value="F:RNA binding"/>
    <property type="evidence" value="ECO:0007669"/>
    <property type="project" value="TreeGrafter"/>
</dbReference>
<dbReference type="InterPro" id="IPR014721">
    <property type="entry name" value="Ribsml_uS5_D2-typ_fold_subgr"/>
</dbReference>
<dbReference type="PANTHER" id="PTHR21569:SF16">
    <property type="entry name" value="RIBOSOMAL PROTEIN S16"/>
    <property type="match status" value="1"/>
</dbReference>
<organism evidence="6 7">
    <name type="scientific">Lomentospora prolificans</name>
    <dbReference type="NCBI Taxonomy" id="41688"/>
    <lineage>
        <taxon>Eukaryota</taxon>
        <taxon>Fungi</taxon>
        <taxon>Dikarya</taxon>
        <taxon>Ascomycota</taxon>
        <taxon>Pezizomycotina</taxon>
        <taxon>Sordariomycetes</taxon>
        <taxon>Hypocreomycetidae</taxon>
        <taxon>Microascales</taxon>
        <taxon>Microascaceae</taxon>
        <taxon>Lomentospora</taxon>
    </lineage>
</organism>
<dbReference type="GO" id="GO:0000462">
    <property type="term" value="P:maturation of SSU-rRNA from tricistronic rRNA transcript (SSU-rRNA, 5.8S rRNA, LSU-rRNA)"/>
    <property type="evidence" value="ECO:0007669"/>
    <property type="project" value="TreeGrafter"/>
</dbReference>
<dbReference type="FunFam" id="3.30.230.10:FF:000007">
    <property type="entry name" value="40S ribosomal protein S16"/>
    <property type="match status" value="1"/>
</dbReference>
<dbReference type="FunCoup" id="A0A2N3NLJ1">
    <property type="interactions" value="743"/>
</dbReference>
<dbReference type="VEuPathDB" id="FungiDB:jhhlp_000068"/>
<evidence type="ECO:0000256" key="1">
    <source>
        <dbReference type="ARBA" id="ARBA00005251"/>
    </source>
</evidence>
<dbReference type="SUPFAM" id="SSF54211">
    <property type="entry name" value="Ribosomal protein S5 domain 2-like"/>
    <property type="match status" value="1"/>
</dbReference>
<evidence type="ECO:0000313" key="6">
    <source>
        <dbReference type="EMBL" id="PKS13297.1"/>
    </source>
</evidence>
<dbReference type="InterPro" id="IPR020574">
    <property type="entry name" value="Ribosomal_uS9_CS"/>
</dbReference>
<protein>
    <recommendedName>
        <fullName evidence="8">Ribosomal protein S9</fullName>
    </recommendedName>
</protein>
<proteinExistence type="inferred from homology"/>
<dbReference type="GO" id="GO:0022627">
    <property type="term" value="C:cytosolic small ribosomal subunit"/>
    <property type="evidence" value="ECO:0007669"/>
    <property type="project" value="TreeGrafter"/>
</dbReference>
<dbReference type="EMBL" id="NLAX01000001">
    <property type="protein sequence ID" value="PKS13297.1"/>
    <property type="molecule type" value="Genomic_DNA"/>
</dbReference>
<dbReference type="STRING" id="41688.A0A2N3NLJ1"/>
<dbReference type="InterPro" id="IPR000754">
    <property type="entry name" value="Ribosomal_uS9"/>
</dbReference>
<evidence type="ECO:0000256" key="2">
    <source>
        <dbReference type="ARBA" id="ARBA00022980"/>
    </source>
</evidence>
<keyword evidence="7" id="KW-1185">Reference proteome</keyword>
<dbReference type="InParanoid" id="A0A2N3NLJ1"/>
<keyword evidence="3 4" id="KW-0687">Ribonucleoprotein</keyword>
<dbReference type="Pfam" id="PF00380">
    <property type="entry name" value="Ribosomal_S9"/>
    <property type="match status" value="1"/>
</dbReference>
<dbReference type="PANTHER" id="PTHR21569">
    <property type="entry name" value="RIBOSOMAL PROTEIN S9"/>
    <property type="match status" value="1"/>
</dbReference>
<sequence>MVPSNNKQSLIVTPITPNSESTSQLANQQPIMSAPQSVQCFGKKKTATAVAHCGPRRGPTPIIKVNGRPLQLVQPAILRYKVYEPLLVLGLENFAQVDIRVRVTGGGHTSQIYAIRQAIAKALIAYYQKYVDEHSKNLLKQALVQFDRTLLVADNRRCEPKKFGGPGARARFQKSYR</sequence>
<evidence type="ECO:0000256" key="5">
    <source>
        <dbReference type="SAM" id="MobiDB-lite"/>
    </source>
</evidence>
<dbReference type="OrthoDB" id="426865at2759"/>
<evidence type="ECO:0000256" key="4">
    <source>
        <dbReference type="RuleBase" id="RU003815"/>
    </source>
</evidence>
<comment type="similarity">
    <text evidence="1 4">Belongs to the universal ribosomal protein uS9 family.</text>
</comment>
<keyword evidence="2 4" id="KW-0689">Ribosomal protein</keyword>
<reference evidence="6 7" key="1">
    <citation type="journal article" date="2017" name="G3 (Bethesda)">
        <title>First Draft Genome Sequence of the Pathogenic Fungus Lomentospora prolificans (Formerly Scedosporium prolificans).</title>
        <authorList>
            <person name="Luo R."/>
            <person name="Zimin A."/>
            <person name="Workman R."/>
            <person name="Fan Y."/>
            <person name="Pertea G."/>
            <person name="Grossman N."/>
            <person name="Wear M.P."/>
            <person name="Jia B."/>
            <person name="Miller H."/>
            <person name="Casadevall A."/>
            <person name="Timp W."/>
            <person name="Zhang S.X."/>
            <person name="Salzberg S.L."/>
        </authorList>
    </citation>
    <scope>NUCLEOTIDE SEQUENCE [LARGE SCALE GENOMIC DNA]</scope>
    <source>
        <strain evidence="6 7">JHH-5317</strain>
    </source>
</reference>
<evidence type="ECO:0000313" key="7">
    <source>
        <dbReference type="Proteomes" id="UP000233524"/>
    </source>
</evidence>
<dbReference type="Gene3D" id="3.30.230.10">
    <property type="match status" value="1"/>
</dbReference>
<accession>A0A2N3NLJ1</accession>
<dbReference type="Proteomes" id="UP000233524">
    <property type="component" value="Unassembled WGS sequence"/>
</dbReference>
<dbReference type="PROSITE" id="PS00360">
    <property type="entry name" value="RIBOSOMAL_S9"/>
    <property type="match status" value="1"/>
</dbReference>
<dbReference type="GO" id="GO:0003735">
    <property type="term" value="F:structural constituent of ribosome"/>
    <property type="evidence" value="ECO:0007669"/>
    <property type="project" value="InterPro"/>
</dbReference>
<dbReference type="AlphaFoldDB" id="A0A2N3NLJ1"/>
<comment type="caution">
    <text evidence="6">The sequence shown here is derived from an EMBL/GenBank/DDBJ whole genome shotgun (WGS) entry which is preliminary data.</text>
</comment>